<evidence type="ECO:0000256" key="8">
    <source>
        <dbReference type="ARBA" id="ARBA00048741"/>
    </source>
</evidence>
<feature type="site" description="Important for beta-aspartyl-AMP intermediate formation" evidence="11">
    <location>
        <position position="382"/>
    </location>
</feature>
<dbReference type="Gene3D" id="3.60.20.10">
    <property type="entry name" value="Glutamine Phosphoribosylpyrophosphate, subunit 1, domain 1"/>
    <property type="match status" value="1"/>
</dbReference>
<dbReference type="InterPro" id="IPR029055">
    <property type="entry name" value="Ntn_hydrolases_N"/>
</dbReference>
<dbReference type="GO" id="GO:0005829">
    <property type="term" value="C:cytosol"/>
    <property type="evidence" value="ECO:0007669"/>
    <property type="project" value="TreeGrafter"/>
</dbReference>
<dbReference type="Proteomes" id="UP000176005">
    <property type="component" value="Unassembled WGS sequence"/>
</dbReference>
<sequence>MCGITGWLDYARDMTAERSTIQAMARTLFHRGPDASGLWLGSDVALGHQRLSIIDPANGVQPMRADDGDPDSPVIVFNGEIYNYRELREQLTLAGHRFTTRSDTEVLLRAYLEWGPECAGHLNGIFAYAIWDPRPRRLVLARDPIGVKPLFYHRTPDGLLFGSEPKAVLRHPWVAPVVDADGLRELLSHARNPGRAIFRDIPELPPGHILTAEPGGHRLSAYWTPTANPHRRDLHSSVTDIRELLEDIVARQLISDVPTSLMLSGGIDSSALAALATGTVARQGAAPVHTYSMTFRGYTENFRPQKLRGTPDPPFAAQVAEHLGTVHTDVVATPGQLTDPLTKARTMQAQDMPTHHGDMDSSLYLAFRHLREESRVVTLSGEGADEIFGGYFWAHDPELTDAGTFPWVAFERRKAASGGLGLRLFDPALRKELDLYGYADQHYREALAAAPVLDGESAAERRARQVGYLVLTRWLPTLLDREDRLSMANGVELRVPFCDHRLAQYLLDVPAHMQRTGGQEKSLLRSAVADLLPSAVVNRPKSAYPATQDPVYGRAVREQYLRLARDRDAPVAPLLDEQATRAVLDGDGTDDDKAGAWVDRAGFEMVLQFDSWLREYDVRLDL</sequence>
<dbReference type="PATRIC" id="fig|518642.10.peg.6710"/>
<keyword evidence="14" id="KW-1185">Reference proteome</keyword>
<dbReference type="CDD" id="cd00712">
    <property type="entry name" value="AsnB"/>
    <property type="match status" value="1"/>
</dbReference>
<dbReference type="CDD" id="cd01991">
    <property type="entry name" value="Asn_synthase_B_C"/>
    <property type="match status" value="1"/>
</dbReference>
<dbReference type="SUPFAM" id="SSF56235">
    <property type="entry name" value="N-terminal nucleophile aminohydrolases (Ntn hydrolases)"/>
    <property type="match status" value="1"/>
</dbReference>
<dbReference type="GO" id="GO:0005524">
    <property type="term" value="F:ATP binding"/>
    <property type="evidence" value="ECO:0007669"/>
    <property type="project" value="UniProtKB-KW"/>
</dbReference>
<feature type="active site" description="For GATase activity" evidence="9">
    <location>
        <position position="2"/>
    </location>
</feature>
<evidence type="ECO:0000256" key="3">
    <source>
        <dbReference type="ARBA" id="ARBA00012737"/>
    </source>
</evidence>
<evidence type="ECO:0000259" key="12">
    <source>
        <dbReference type="PROSITE" id="PS51278"/>
    </source>
</evidence>
<evidence type="ECO:0000256" key="7">
    <source>
        <dbReference type="ARBA" id="ARBA00022962"/>
    </source>
</evidence>
<evidence type="ECO:0000256" key="10">
    <source>
        <dbReference type="PIRSR" id="PIRSR001589-2"/>
    </source>
</evidence>
<evidence type="ECO:0000256" key="1">
    <source>
        <dbReference type="ARBA" id="ARBA00005187"/>
    </source>
</evidence>
<dbReference type="SUPFAM" id="SSF52402">
    <property type="entry name" value="Adenine nucleotide alpha hydrolases-like"/>
    <property type="match status" value="1"/>
</dbReference>
<dbReference type="EC" id="6.3.5.4" evidence="3"/>
<dbReference type="GO" id="GO:0006529">
    <property type="term" value="P:asparagine biosynthetic process"/>
    <property type="evidence" value="ECO:0007669"/>
    <property type="project" value="UniProtKB-KW"/>
</dbReference>
<evidence type="ECO:0000256" key="9">
    <source>
        <dbReference type="PIRSR" id="PIRSR001589-1"/>
    </source>
</evidence>
<feature type="domain" description="Glutamine amidotransferase type-2" evidence="12">
    <location>
        <begin position="2"/>
        <end position="215"/>
    </location>
</feature>
<dbReference type="PROSITE" id="PS51278">
    <property type="entry name" value="GATASE_TYPE_2"/>
    <property type="match status" value="1"/>
</dbReference>
<dbReference type="EMBL" id="LJGW01000044">
    <property type="protein sequence ID" value="OEV13704.1"/>
    <property type="molecule type" value="Genomic_DNA"/>
</dbReference>
<comment type="caution">
    <text evidence="13">The sequence shown here is derived from an EMBL/GenBank/DDBJ whole genome shotgun (WGS) entry which is preliminary data.</text>
</comment>
<keyword evidence="7 9" id="KW-0315">Glutamine amidotransferase</keyword>
<dbReference type="RefSeq" id="WP_070014828.1">
    <property type="nucleotide sequence ID" value="NZ_LJGW01000044.1"/>
</dbReference>
<feature type="binding site" evidence="10">
    <location>
        <begin position="380"/>
        <end position="381"/>
    </location>
    <ligand>
        <name>ATP</name>
        <dbReference type="ChEBI" id="CHEBI:30616"/>
    </ligand>
</feature>
<dbReference type="PANTHER" id="PTHR43284:SF1">
    <property type="entry name" value="ASPARAGINE SYNTHETASE"/>
    <property type="match status" value="1"/>
</dbReference>
<feature type="binding site" evidence="10">
    <location>
        <position position="103"/>
    </location>
    <ligand>
        <name>L-glutamine</name>
        <dbReference type="ChEBI" id="CHEBI:58359"/>
    </ligand>
</feature>
<comment type="catalytic activity">
    <reaction evidence="8">
        <text>L-aspartate + L-glutamine + ATP + H2O = L-asparagine + L-glutamate + AMP + diphosphate + H(+)</text>
        <dbReference type="Rhea" id="RHEA:12228"/>
        <dbReference type="ChEBI" id="CHEBI:15377"/>
        <dbReference type="ChEBI" id="CHEBI:15378"/>
        <dbReference type="ChEBI" id="CHEBI:29985"/>
        <dbReference type="ChEBI" id="CHEBI:29991"/>
        <dbReference type="ChEBI" id="CHEBI:30616"/>
        <dbReference type="ChEBI" id="CHEBI:33019"/>
        <dbReference type="ChEBI" id="CHEBI:58048"/>
        <dbReference type="ChEBI" id="CHEBI:58359"/>
        <dbReference type="ChEBI" id="CHEBI:456215"/>
        <dbReference type="EC" id="6.3.5.4"/>
    </reaction>
</comment>
<dbReference type="GO" id="GO:0004066">
    <property type="term" value="F:asparagine synthase (glutamine-hydrolyzing) activity"/>
    <property type="evidence" value="ECO:0007669"/>
    <property type="project" value="UniProtKB-EC"/>
</dbReference>
<proteinExistence type="inferred from homology"/>
<dbReference type="PIRSF" id="PIRSF001589">
    <property type="entry name" value="Asn_synthetase_glu-h"/>
    <property type="match status" value="1"/>
</dbReference>
<dbReference type="Gene3D" id="3.40.50.620">
    <property type="entry name" value="HUPs"/>
    <property type="match status" value="1"/>
</dbReference>
<name>A0A1E7LC13_9ACTN</name>
<keyword evidence="4 10" id="KW-0547">Nucleotide-binding</keyword>
<evidence type="ECO:0000313" key="14">
    <source>
        <dbReference type="Proteomes" id="UP000176005"/>
    </source>
</evidence>
<keyword evidence="6 9" id="KW-0061">Asparagine biosynthesis</keyword>
<dbReference type="AlphaFoldDB" id="A0A1E7LC13"/>
<evidence type="ECO:0000256" key="4">
    <source>
        <dbReference type="ARBA" id="ARBA00022741"/>
    </source>
</evidence>
<evidence type="ECO:0000256" key="11">
    <source>
        <dbReference type="PIRSR" id="PIRSR001589-3"/>
    </source>
</evidence>
<gene>
    <name evidence="13" type="ORF">AN218_02405</name>
</gene>
<accession>A0A1E7LC13</accession>
<keyword evidence="9" id="KW-0028">Amino-acid biosynthesis</keyword>
<evidence type="ECO:0000256" key="2">
    <source>
        <dbReference type="ARBA" id="ARBA00005752"/>
    </source>
</evidence>
<dbReference type="InterPro" id="IPR051786">
    <property type="entry name" value="ASN_synthetase/amidase"/>
</dbReference>
<dbReference type="InterPro" id="IPR033738">
    <property type="entry name" value="AsnB_N"/>
</dbReference>
<keyword evidence="5 10" id="KW-0067">ATP-binding</keyword>
<dbReference type="PANTHER" id="PTHR43284">
    <property type="entry name" value="ASPARAGINE SYNTHETASE (GLUTAMINE-HYDROLYZING)"/>
    <property type="match status" value="1"/>
</dbReference>
<dbReference type="Pfam" id="PF13537">
    <property type="entry name" value="GATase_7"/>
    <property type="match status" value="1"/>
</dbReference>
<evidence type="ECO:0000256" key="5">
    <source>
        <dbReference type="ARBA" id="ARBA00022840"/>
    </source>
</evidence>
<dbReference type="Pfam" id="PF00733">
    <property type="entry name" value="Asn_synthase"/>
    <property type="match status" value="1"/>
</dbReference>
<evidence type="ECO:0000256" key="6">
    <source>
        <dbReference type="ARBA" id="ARBA00022888"/>
    </source>
</evidence>
<dbReference type="InterPro" id="IPR014729">
    <property type="entry name" value="Rossmann-like_a/b/a_fold"/>
</dbReference>
<dbReference type="InterPro" id="IPR001962">
    <property type="entry name" value="Asn_synthase"/>
</dbReference>
<dbReference type="InterPro" id="IPR006426">
    <property type="entry name" value="Asn_synth_AEB"/>
</dbReference>
<protein>
    <recommendedName>
        <fullName evidence="3">asparagine synthase (glutamine-hydrolyzing)</fullName>
        <ecNumber evidence="3">6.3.5.4</ecNumber>
    </recommendedName>
</protein>
<comment type="similarity">
    <text evidence="2">Belongs to the asparagine synthetase family.</text>
</comment>
<comment type="pathway">
    <text evidence="1">Amino-acid biosynthesis; L-asparagine biosynthesis; L-asparagine from L-aspartate (L-Gln route): step 1/1.</text>
</comment>
<reference evidence="13 14" key="1">
    <citation type="journal article" date="2016" name="Front. Microbiol.">
        <title>Comparative Genomics Analysis of Streptomyces Species Reveals Their Adaptation to the Marine Environment and Their Diversity at the Genomic Level.</title>
        <authorList>
            <person name="Tian X."/>
            <person name="Zhang Z."/>
            <person name="Yang T."/>
            <person name="Chen M."/>
            <person name="Li J."/>
            <person name="Chen F."/>
            <person name="Yang J."/>
            <person name="Li W."/>
            <person name="Zhang B."/>
            <person name="Zhang Z."/>
            <person name="Wu J."/>
            <person name="Zhang C."/>
            <person name="Long L."/>
            <person name="Xiao J."/>
        </authorList>
    </citation>
    <scope>NUCLEOTIDE SEQUENCE [LARGE SCALE GENOMIC DNA]</scope>
    <source>
        <strain evidence="13 14">SCSIO 10429</strain>
    </source>
</reference>
<evidence type="ECO:0000313" key="13">
    <source>
        <dbReference type="EMBL" id="OEV13704.1"/>
    </source>
</evidence>
<organism evidence="13 14">
    <name type="scientific">Streptomyces nanshensis</name>
    <dbReference type="NCBI Taxonomy" id="518642"/>
    <lineage>
        <taxon>Bacteria</taxon>
        <taxon>Bacillati</taxon>
        <taxon>Actinomycetota</taxon>
        <taxon>Actinomycetes</taxon>
        <taxon>Kitasatosporales</taxon>
        <taxon>Streptomycetaceae</taxon>
        <taxon>Streptomyces</taxon>
    </lineage>
</organism>
<dbReference type="NCBIfam" id="TIGR01536">
    <property type="entry name" value="asn_synth_AEB"/>
    <property type="match status" value="1"/>
</dbReference>
<dbReference type="InterPro" id="IPR017932">
    <property type="entry name" value="GATase_2_dom"/>
</dbReference>